<feature type="compositionally biased region" description="Low complexity" evidence="1">
    <location>
        <begin position="367"/>
        <end position="385"/>
    </location>
</feature>
<organism evidence="2 3">
    <name type="scientific">Symbiodinium microadriaticum</name>
    <name type="common">Dinoflagellate</name>
    <name type="synonym">Zooxanthella microadriatica</name>
    <dbReference type="NCBI Taxonomy" id="2951"/>
    <lineage>
        <taxon>Eukaryota</taxon>
        <taxon>Sar</taxon>
        <taxon>Alveolata</taxon>
        <taxon>Dinophyceae</taxon>
        <taxon>Suessiales</taxon>
        <taxon>Symbiodiniaceae</taxon>
        <taxon>Symbiodinium</taxon>
    </lineage>
</organism>
<feature type="region of interest" description="Disordered" evidence="1">
    <location>
        <begin position="357"/>
        <end position="404"/>
    </location>
</feature>
<dbReference type="Proteomes" id="UP000186817">
    <property type="component" value="Unassembled WGS sequence"/>
</dbReference>
<name>A0A1Q9BUU8_SYMMI</name>
<feature type="compositionally biased region" description="Low complexity" evidence="1">
    <location>
        <begin position="13"/>
        <end position="25"/>
    </location>
</feature>
<dbReference type="OrthoDB" id="10322319at2759"/>
<feature type="compositionally biased region" description="Basic and acidic residues" evidence="1">
    <location>
        <begin position="85"/>
        <end position="94"/>
    </location>
</feature>
<keyword evidence="3" id="KW-1185">Reference proteome</keyword>
<feature type="compositionally biased region" description="Basic and acidic residues" evidence="1">
    <location>
        <begin position="46"/>
        <end position="76"/>
    </location>
</feature>
<evidence type="ECO:0000313" key="3">
    <source>
        <dbReference type="Proteomes" id="UP000186817"/>
    </source>
</evidence>
<evidence type="ECO:0000256" key="1">
    <source>
        <dbReference type="SAM" id="MobiDB-lite"/>
    </source>
</evidence>
<dbReference type="EMBL" id="LSRX01003684">
    <property type="protein sequence ID" value="OLP74468.1"/>
    <property type="molecule type" value="Genomic_DNA"/>
</dbReference>
<protein>
    <submittedName>
        <fullName evidence="2">Uncharacterized protein</fullName>
    </submittedName>
</protein>
<sequence>MTGSARGPRTETTRTTTTAARPVTESVDDEHGGDDDGESSDDGGDDDRQRPTTEWWRRRTDEWRLGGARDEDDGRRRAGARRRPRDPARGDLGRQKMHRFQAVREFRFTSELRCRLVEIGETATLQLDPLNEEQVKALGSLKQNAVPGTIVKLLAVTKGGPVEAQFLKEELCGLTHSHLEWPDGALRDDLLGKRQNDIMGKLENPEDQPIVDSWRCKDLFTEKTPNARVEKGKLWVSGEFLTAHATKLGGPEPAVPPVQEPDEAEIRLIREEIAREQAGSELVVRERERRESLERLEASAFGVSEFYYYKEAQERVSSGFQDNWIEKCHLLTGGDVREVKRLQVHVRLLKLRPRTDYKAPKAPPAAPVEEAPADSEAASEAAEGSEALDEGTAQQADTVEEAAENSAIEVVEGLKVRRKEDGWLELAVRTLDEYKNDLEILAVKVNFKTGKLNVPKGKKSVEADLVRVQICLADD</sequence>
<gene>
    <name evidence="2" type="ORF">AK812_SmicGene45985</name>
</gene>
<feature type="compositionally biased region" description="Acidic residues" evidence="1">
    <location>
        <begin position="26"/>
        <end position="45"/>
    </location>
</feature>
<comment type="caution">
    <text evidence="2">The sequence shown here is derived from an EMBL/GenBank/DDBJ whole genome shotgun (WGS) entry which is preliminary data.</text>
</comment>
<dbReference type="AlphaFoldDB" id="A0A1Q9BUU8"/>
<accession>A0A1Q9BUU8</accession>
<reference evidence="2 3" key="1">
    <citation type="submission" date="2016-02" db="EMBL/GenBank/DDBJ databases">
        <title>Genome analysis of coral dinoflagellate symbionts highlights evolutionary adaptations to a symbiotic lifestyle.</title>
        <authorList>
            <person name="Aranda M."/>
            <person name="Li Y."/>
            <person name="Liew Y.J."/>
            <person name="Baumgarten S."/>
            <person name="Simakov O."/>
            <person name="Wilson M."/>
            <person name="Piel J."/>
            <person name="Ashoor H."/>
            <person name="Bougouffa S."/>
            <person name="Bajic V.B."/>
            <person name="Ryu T."/>
            <person name="Ravasi T."/>
            <person name="Bayer T."/>
            <person name="Micklem G."/>
            <person name="Kim H."/>
            <person name="Bhak J."/>
            <person name="Lajeunesse T.C."/>
            <person name="Voolstra C.R."/>
        </authorList>
    </citation>
    <scope>NUCLEOTIDE SEQUENCE [LARGE SCALE GENOMIC DNA]</scope>
    <source>
        <strain evidence="2 3">CCMP2467</strain>
    </source>
</reference>
<evidence type="ECO:0000313" key="2">
    <source>
        <dbReference type="EMBL" id="OLP74468.1"/>
    </source>
</evidence>
<feature type="region of interest" description="Disordered" evidence="1">
    <location>
        <begin position="1"/>
        <end position="96"/>
    </location>
</feature>
<proteinExistence type="predicted"/>